<evidence type="ECO:0000256" key="7">
    <source>
        <dbReference type="ARBA" id="ARBA00022840"/>
    </source>
</evidence>
<dbReference type="Gene3D" id="3.40.50.300">
    <property type="entry name" value="P-loop containing nucleotide triphosphate hydrolases"/>
    <property type="match status" value="1"/>
</dbReference>
<comment type="similarity">
    <text evidence="3 10 13">Belongs to the IPP transferase family.</text>
</comment>
<keyword evidence="8 10" id="KW-0460">Magnesium</keyword>
<evidence type="ECO:0000256" key="9">
    <source>
        <dbReference type="ARBA" id="ARBA00049563"/>
    </source>
</evidence>
<comment type="cofactor">
    <cofactor evidence="1 10">
        <name>Mg(2+)</name>
        <dbReference type="ChEBI" id="CHEBI:18420"/>
    </cofactor>
</comment>
<sequence>MIKNMINKKPSIIVICGPTGIGKTSAGIETAQAFGGEIISADSMQVYKYLDIGTAKPTKQETMRVFHHMIDIIDPDEDFSAAKFASMGNEIINRLEKENKVPFIVGGTGLYIKALVHGLFDVKPASDSDFKIHLKKQAKEYGTKFLYDQLKKLDSKAADKIHQNDTFRIIRALEVFESTGVSISEHQKKHGFSENRFNVLKVGLNMEREALYRQIEKRVDFMIEAGFEDEVKRLLDMNYAADLKSMQSIGYRHMTDYITGRTTLDEAIRTLKQDTRRFAKRQLTWFNADQNIIWVRPDQVEDIKILVGKFLNTGSDLQ</sequence>
<feature type="binding site" evidence="10">
    <location>
        <begin position="19"/>
        <end position="24"/>
    </location>
    <ligand>
        <name>substrate</name>
    </ligand>
</feature>
<comment type="function">
    <text evidence="2 10 12">Catalyzes the transfer of a dimethylallyl group onto the adenine at position 37 in tRNAs that read codons beginning with uridine, leading to the formation of N6-(dimethylallyl)adenosine (i(6)A).</text>
</comment>
<dbReference type="InterPro" id="IPR027417">
    <property type="entry name" value="P-loop_NTPase"/>
</dbReference>
<protein>
    <recommendedName>
        <fullName evidence="10">tRNA dimethylallyltransferase</fullName>
        <ecNumber evidence="10">2.5.1.75</ecNumber>
    </recommendedName>
    <alternativeName>
        <fullName evidence="10">Dimethylallyl diphosphate:tRNA dimethylallyltransferase</fullName>
        <shortName evidence="10">DMAPP:tRNA dimethylallyltransferase</shortName>
        <shortName evidence="10">DMATase</shortName>
    </alternativeName>
    <alternativeName>
        <fullName evidence="10">Isopentenyl-diphosphate:tRNA isopentenyltransferase</fullName>
        <shortName evidence="10">IPP transferase</shortName>
        <shortName evidence="10">IPPT</shortName>
        <shortName evidence="10">IPTase</shortName>
    </alternativeName>
</protein>
<dbReference type="AlphaFoldDB" id="E1YGT4"/>
<dbReference type="GO" id="GO:0006400">
    <property type="term" value="P:tRNA modification"/>
    <property type="evidence" value="ECO:0007669"/>
    <property type="project" value="TreeGrafter"/>
</dbReference>
<comment type="caution">
    <text evidence="10">Lacks conserved residue(s) required for the propagation of feature annotation.</text>
</comment>
<evidence type="ECO:0000256" key="11">
    <source>
        <dbReference type="RuleBase" id="RU003783"/>
    </source>
</evidence>
<keyword evidence="5 10" id="KW-0819">tRNA processing</keyword>
<keyword evidence="7 10" id="KW-0067">ATP-binding</keyword>
<dbReference type="Pfam" id="PF01715">
    <property type="entry name" value="IPPT"/>
    <property type="match status" value="1"/>
</dbReference>
<evidence type="ECO:0000256" key="2">
    <source>
        <dbReference type="ARBA" id="ARBA00003213"/>
    </source>
</evidence>
<dbReference type="HAMAP" id="MF_00185">
    <property type="entry name" value="IPP_trans"/>
    <property type="match status" value="1"/>
</dbReference>
<evidence type="ECO:0000256" key="13">
    <source>
        <dbReference type="RuleBase" id="RU003785"/>
    </source>
</evidence>
<evidence type="ECO:0000256" key="8">
    <source>
        <dbReference type="ARBA" id="ARBA00022842"/>
    </source>
</evidence>
<comment type="catalytic activity">
    <reaction evidence="9 10 11">
        <text>adenosine(37) in tRNA + dimethylallyl diphosphate = N(6)-dimethylallyladenosine(37) in tRNA + diphosphate</text>
        <dbReference type="Rhea" id="RHEA:26482"/>
        <dbReference type="Rhea" id="RHEA-COMP:10162"/>
        <dbReference type="Rhea" id="RHEA-COMP:10375"/>
        <dbReference type="ChEBI" id="CHEBI:33019"/>
        <dbReference type="ChEBI" id="CHEBI:57623"/>
        <dbReference type="ChEBI" id="CHEBI:74411"/>
        <dbReference type="ChEBI" id="CHEBI:74415"/>
        <dbReference type="EC" id="2.5.1.75"/>
    </reaction>
</comment>
<feature type="site" description="Interaction with substrate tRNA" evidence="10">
    <location>
        <position position="108"/>
    </location>
</feature>
<evidence type="ECO:0000313" key="14">
    <source>
        <dbReference type="EMBL" id="CBX29778.1"/>
    </source>
</evidence>
<name>E1YGT4_9BACT</name>
<dbReference type="SUPFAM" id="SSF52540">
    <property type="entry name" value="P-loop containing nucleoside triphosphate hydrolases"/>
    <property type="match status" value="1"/>
</dbReference>
<reference evidence="14" key="1">
    <citation type="journal article" date="2011" name="Environ. Microbiol.">
        <title>Genomic insights into the metabolic potential of the polycyclic aromatic hydrocarbon degrading sulfate-reducing Deltaproteobacterium N47.</title>
        <authorList>
            <person name="Bergmann F."/>
            <person name="Selesi D."/>
            <person name="Weinmaier T."/>
            <person name="Tischler P."/>
            <person name="Rattei T."/>
            <person name="Meckenstock R.U."/>
        </authorList>
    </citation>
    <scope>NUCLEOTIDE SEQUENCE</scope>
</reference>
<evidence type="ECO:0000256" key="1">
    <source>
        <dbReference type="ARBA" id="ARBA00001946"/>
    </source>
</evidence>
<feature type="region of interest" description="Interaction with substrate tRNA" evidence="10">
    <location>
        <begin position="42"/>
        <end position="45"/>
    </location>
</feature>
<organism evidence="14">
    <name type="scientific">uncultured Desulfobacterium sp</name>
    <dbReference type="NCBI Taxonomy" id="201089"/>
    <lineage>
        <taxon>Bacteria</taxon>
        <taxon>Pseudomonadati</taxon>
        <taxon>Thermodesulfobacteriota</taxon>
        <taxon>Desulfobacteria</taxon>
        <taxon>Desulfobacterales</taxon>
        <taxon>Desulfobacteriaceae</taxon>
        <taxon>Desulfobacterium</taxon>
        <taxon>environmental samples</taxon>
    </lineage>
</organism>
<accession>E1YGT4</accession>
<dbReference type="NCBIfam" id="TIGR00174">
    <property type="entry name" value="miaA"/>
    <property type="match status" value="1"/>
</dbReference>
<evidence type="ECO:0000256" key="12">
    <source>
        <dbReference type="RuleBase" id="RU003784"/>
    </source>
</evidence>
<dbReference type="PANTHER" id="PTHR11088:SF60">
    <property type="entry name" value="TRNA DIMETHYLALLYLTRANSFERASE"/>
    <property type="match status" value="1"/>
</dbReference>
<dbReference type="EMBL" id="FR695873">
    <property type="protein sequence ID" value="CBX29778.1"/>
    <property type="molecule type" value="Genomic_DNA"/>
</dbReference>
<keyword evidence="4 10" id="KW-0808">Transferase</keyword>
<dbReference type="InterPro" id="IPR039657">
    <property type="entry name" value="Dimethylallyltransferase"/>
</dbReference>
<dbReference type="GO" id="GO:0052381">
    <property type="term" value="F:tRNA dimethylallyltransferase activity"/>
    <property type="evidence" value="ECO:0007669"/>
    <property type="project" value="UniProtKB-UniRule"/>
</dbReference>
<evidence type="ECO:0000256" key="4">
    <source>
        <dbReference type="ARBA" id="ARBA00022679"/>
    </source>
</evidence>
<dbReference type="GO" id="GO:0005524">
    <property type="term" value="F:ATP binding"/>
    <property type="evidence" value="ECO:0007669"/>
    <property type="project" value="UniProtKB-UniRule"/>
</dbReference>
<gene>
    <name evidence="10" type="primary">miaA</name>
    <name evidence="14" type="ORF">N47_F14730</name>
</gene>
<evidence type="ECO:0000256" key="5">
    <source>
        <dbReference type="ARBA" id="ARBA00022694"/>
    </source>
</evidence>
<comment type="subunit">
    <text evidence="10">Monomer.</text>
</comment>
<dbReference type="InterPro" id="IPR018022">
    <property type="entry name" value="IPT"/>
</dbReference>
<dbReference type="PANTHER" id="PTHR11088">
    <property type="entry name" value="TRNA DIMETHYLALLYLTRANSFERASE"/>
    <property type="match status" value="1"/>
</dbReference>
<dbReference type="EC" id="2.5.1.75" evidence="10"/>
<evidence type="ECO:0000256" key="3">
    <source>
        <dbReference type="ARBA" id="ARBA00005842"/>
    </source>
</evidence>
<proteinExistence type="inferred from homology"/>
<feature type="binding site" evidence="10">
    <location>
        <begin position="17"/>
        <end position="24"/>
    </location>
    <ligand>
        <name>ATP</name>
        <dbReference type="ChEBI" id="CHEBI:30616"/>
    </ligand>
</feature>
<evidence type="ECO:0000256" key="10">
    <source>
        <dbReference type="HAMAP-Rule" id="MF_00185"/>
    </source>
</evidence>
<dbReference type="Gene3D" id="1.10.20.140">
    <property type="match status" value="1"/>
</dbReference>
<keyword evidence="6 10" id="KW-0547">Nucleotide-binding</keyword>
<evidence type="ECO:0000256" key="6">
    <source>
        <dbReference type="ARBA" id="ARBA00022741"/>
    </source>
</evidence>